<dbReference type="OrthoDB" id="9812555at2"/>
<keyword evidence="5 8" id="KW-0274">FAD</keyword>
<dbReference type="RefSeq" id="WP_022487707.1">
    <property type="nucleotide sequence ID" value="NZ_VULN01000004.1"/>
</dbReference>
<keyword evidence="4 8" id="KW-0285">Flavoprotein</keyword>
<dbReference type="CDD" id="cd00537">
    <property type="entry name" value="MTHFR"/>
    <property type="match status" value="1"/>
</dbReference>
<keyword evidence="6 8" id="KW-0560">Oxidoreductase</keyword>
<dbReference type="PANTHER" id="PTHR45754:SF3">
    <property type="entry name" value="METHYLENETETRAHYDROFOLATE REDUCTASE (NADPH)"/>
    <property type="match status" value="1"/>
</dbReference>
<dbReference type="GO" id="GO:0009086">
    <property type="term" value="P:methionine biosynthetic process"/>
    <property type="evidence" value="ECO:0007669"/>
    <property type="project" value="TreeGrafter"/>
</dbReference>
<evidence type="ECO:0000256" key="2">
    <source>
        <dbReference type="ARBA" id="ARBA00004777"/>
    </source>
</evidence>
<dbReference type="SUPFAM" id="SSF51730">
    <property type="entry name" value="FAD-linked oxidoreductase"/>
    <property type="match status" value="1"/>
</dbReference>
<evidence type="ECO:0000256" key="4">
    <source>
        <dbReference type="ARBA" id="ARBA00022630"/>
    </source>
</evidence>
<organism evidence="9 10">
    <name type="scientific">Acidaminococcus fermentans</name>
    <dbReference type="NCBI Taxonomy" id="905"/>
    <lineage>
        <taxon>Bacteria</taxon>
        <taxon>Bacillati</taxon>
        <taxon>Bacillota</taxon>
        <taxon>Negativicutes</taxon>
        <taxon>Acidaminococcales</taxon>
        <taxon>Acidaminococcaceae</taxon>
        <taxon>Acidaminococcus</taxon>
    </lineage>
</organism>
<name>A0A6N7VJF8_ACIFE</name>
<evidence type="ECO:0000256" key="5">
    <source>
        <dbReference type="ARBA" id="ARBA00022827"/>
    </source>
</evidence>
<comment type="cofactor">
    <cofactor evidence="1 8">
        <name>FAD</name>
        <dbReference type="ChEBI" id="CHEBI:57692"/>
    </cofactor>
</comment>
<dbReference type="UniPathway" id="UPA00193"/>
<protein>
    <recommendedName>
        <fullName evidence="8">Methylenetetrahydrofolate reductase</fullName>
    </recommendedName>
</protein>
<evidence type="ECO:0000256" key="3">
    <source>
        <dbReference type="ARBA" id="ARBA00006743"/>
    </source>
</evidence>
<sequence length="287" mass="30980">MKIIDLLKSPKVCVSCELFPPKKGSELEHAQEIVRTIAIQGVDYMSVTYGAGGTAVGKSVALVSEIERCGVPALAHLTCVGADEQKIEGVLDQLKAANVQNVLALRGDLPQGQEHPLGDYAHASDLVKKIKSYGDFCVGGATYPEGHPEAAGLDDDLEHTKMKVEAGCDFLVTQMFFDNSMFYNFMYRMLAKGINVPVVAGIMPVTNLKQIEKIFTLSGTPVPAPLRAMAERFADHPAALKQAGMAYAIGQIVDLIANGFTNIHIYTMNKPDIIGGIRSNLSEIIRC</sequence>
<dbReference type="GO" id="GO:0005829">
    <property type="term" value="C:cytosol"/>
    <property type="evidence" value="ECO:0007669"/>
    <property type="project" value="TreeGrafter"/>
</dbReference>
<dbReference type="Proteomes" id="UP000441455">
    <property type="component" value="Unassembled WGS sequence"/>
</dbReference>
<gene>
    <name evidence="9" type="ORF">FX155_04260</name>
</gene>
<dbReference type="InterPro" id="IPR029041">
    <property type="entry name" value="FAD-linked_oxidoreductase-like"/>
</dbReference>
<evidence type="ECO:0000313" key="9">
    <source>
        <dbReference type="EMBL" id="MSS81819.1"/>
    </source>
</evidence>
<dbReference type="GO" id="GO:0035999">
    <property type="term" value="P:tetrahydrofolate interconversion"/>
    <property type="evidence" value="ECO:0007669"/>
    <property type="project" value="UniProtKB-UniPathway"/>
</dbReference>
<dbReference type="InterPro" id="IPR003171">
    <property type="entry name" value="Mehydrof_redctse-like"/>
</dbReference>
<dbReference type="GO" id="GO:0071949">
    <property type="term" value="F:FAD binding"/>
    <property type="evidence" value="ECO:0007669"/>
    <property type="project" value="TreeGrafter"/>
</dbReference>
<dbReference type="Pfam" id="PF02219">
    <property type="entry name" value="MTHFR"/>
    <property type="match status" value="1"/>
</dbReference>
<comment type="similarity">
    <text evidence="3 8">Belongs to the methylenetetrahydrofolate reductase family.</text>
</comment>
<comment type="catalytic activity">
    <reaction evidence="7">
        <text>(6S)-5-methyl-5,6,7,8-tetrahydrofolate + NAD(+) = (6R)-5,10-methylene-5,6,7,8-tetrahydrofolate + NADH + H(+)</text>
        <dbReference type="Rhea" id="RHEA:19821"/>
        <dbReference type="ChEBI" id="CHEBI:15378"/>
        <dbReference type="ChEBI" id="CHEBI:15636"/>
        <dbReference type="ChEBI" id="CHEBI:18608"/>
        <dbReference type="ChEBI" id="CHEBI:57540"/>
        <dbReference type="ChEBI" id="CHEBI:57945"/>
        <dbReference type="EC" id="1.5.1.54"/>
    </reaction>
    <physiologicalReaction direction="right-to-left" evidence="7">
        <dbReference type="Rhea" id="RHEA:19823"/>
    </physiologicalReaction>
</comment>
<comment type="pathway">
    <text evidence="2 8">One-carbon metabolism; tetrahydrofolate interconversion.</text>
</comment>
<comment type="caution">
    <text evidence="9">The sequence shown here is derived from an EMBL/GenBank/DDBJ whole genome shotgun (WGS) entry which is preliminary data.</text>
</comment>
<evidence type="ECO:0000313" key="10">
    <source>
        <dbReference type="Proteomes" id="UP000441455"/>
    </source>
</evidence>
<proteinExistence type="inferred from homology"/>
<reference evidence="9 10" key="1">
    <citation type="submission" date="2019-08" db="EMBL/GenBank/DDBJ databases">
        <title>In-depth cultivation of the pig gut microbiome towards novel bacterial diversity and tailored functional studies.</title>
        <authorList>
            <person name="Wylensek D."/>
            <person name="Hitch T.C.A."/>
            <person name="Clavel T."/>
        </authorList>
    </citation>
    <scope>NUCLEOTIDE SEQUENCE [LARGE SCALE GENOMIC DNA]</scope>
    <source>
        <strain evidence="9 10">WCA-389-WT-5B</strain>
    </source>
</reference>
<dbReference type="GO" id="GO:0106312">
    <property type="term" value="F:methylenetetrahydrofolate reductase (NADH) activity"/>
    <property type="evidence" value="ECO:0007669"/>
    <property type="project" value="UniProtKB-EC"/>
</dbReference>
<evidence type="ECO:0000256" key="7">
    <source>
        <dbReference type="ARBA" id="ARBA00048628"/>
    </source>
</evidence>
<accession>A0A6N7VJF8</accession>
<evidence type="ECO:0000256" key="8">
    <source>
        <dbReference type="RuleBase" id="RU003862"/>
    </source>
</evidence>
<evidence type="ECO:0000256" key="1">
    <source>
        <dbReference type="ARBA" id="ARBA00001974"/>
    </source>
</evidence>
<dbReference type="PANTHER" id="PTHR45754">
    <property type="entry name" value="METHYLENETETRAHYDROFOLATE REDUCTASE"/>
    <property type="match status" value="1"/>
</dbReference>
<dbReference type="EMBL" id="VULN01000004">
    <property type="protein sequence ID" value="MSS81819.1"/>
    <property type="molecule type" value="Genomic_DNA"/>
</dbReference>
<evidence type="ECO:0000256" key="6">
    <source>
        <dbReference type="ARBA" id="ARBA00023002"/>
    </source>
</evidence>
<dbReference type="AlphaFoldDB" id="A0A6N7VJF8"/>
<dbReference type="Gene3D" id="3.20.20.220">
    <property type="match status" value="1"/>
</dbReference>